<gene>
    <name evidence="2" type="ORF">K491DRAFT_712072</name>
</gene>
<protein>
    <submittedName>
        <fullName evidence="2">Uncharacterized protein</fullName>
    </submittedName>
</protein>
<feature type="compositionally biased region" description="Polar residues" evidence="1">
    <location>
        <begin position="255"/>
        <end position="269"/>
    </location>
</feature>
<dbReference type="PANTHER" id="PTHR39606">
    <property type="entry name" value="SURFACE PROTEIN, PUTATIVE-RELATED"/>
    <property type="match status" value="1"/>
</dbReference>
<feature type="region of interest" description="Disordered" evidence="1">
    <location>
        <begin position="1286"/>
        <end position="1344"/>
    </location>
</feature>
<feature type="compositionally biased region" description="Polar residues" evidence="1">
    <location>
        <begin position="149"/>
        <end position="171"/>
    </location>
</feature>
<accession>A0A6A6TM87</accession>
<feature type="region of interest" description="Disordered" evidence="1">
    <location>
        <begin position="522"/>
        <end position="632"/>
    </location>
</feature>
<feature type="compositionally biased region" description="Low complexity" evidence="1">
    <location>
        <begin position="1200"/>
        <end position="1215"/>
    </location>
</feature>
<dbReference type="EMBL" id="MU004302">
    <property type="protein sequence ID" value="KAF2660028.1"/>
    <property type="molecule type" value="Genomic_DNA"/>
</dbReference>
<feature type="compositionally biased region" description="Polar residues" evidence="1">
    <location>
        <begin position="22"/>
        <end position="49"/>
    </location>
</feature>
<feature type="compositionally biased region" description="Polar residues" evidence="1">
    <location>
        <begin position="94"/>
        <end position="105"/>
    </location>
</feature>
<proteinExistence type="predicted"/>
<feature type="region of interest" description="Disordered" evidence="1">
    <location>
        <begin position="652"/>
        <end position="911"/>
    </location>
</feature>
<feature type="region of interest" description="Disordered" evidence="1">
    <location>
        <begin position="932"/>
        <end position="1273"/>
    </location>
</feature>
<evidence type="ECO:0000256" key="1">
    <source>
        <dbReference type="SAM" id="MobiDB-lite"/>
    </source>
</evidence>
<feature type="compositionally biased region" description="Basic and acidic residues" evidence="1">
    <location>
        <begin position="522"/>
        <end position="536"/>
    </location>
</feature>
<feature type="compositionally biased region" description="Basic and acidic residues" evidence="1">
    <location>
        <begin position="1055"/>
        <end position="1102"/>
    </location>
</feature>
<feature type="compositionally biased region" description="Basic and acidic residues" evidence="1">
    <location>
        <begin position="304"/>
        <end position="313"/>
    </location>
</feature>
<feature type="compositionally biased region" description="Low complexity" evidence="1">
    <location>
        <begin position="783"/>
        <end position="799"/>
    </location>
</feature>
<feature type="compositionally biased region" description="Low complexity" evidence="1">
    <location>
        <begin position="721"/>
        <end position="735"/>
    </location>
</feature>
<feature type="compositionally biased region" description="Polar residues" evidence="1">
    <location>
        <begin position="879"/>
        <end position="890"/>
    </location>
</feature>
<feature type="compositionally biased region" description="Low complexity" evidence="1">
    <location>
        <begin position="672"/>
        <end position="681"/>
    </location>
</feature>
<name>A0A6A6TM87_9PLEO</name>
<feature type="compositionally biased region" description="Basic and acidic residues" evidence="1">
    <location>
        <begin position="227"/>
        <end position="240"/>
    </location>
</feature>
<feature type="compositionally biased region" description="Polar residues" evidence="1">
    <location>
        <begin position="375"/>
        <end position="395"/>
    </location>
</feature>
<evidence type="ECO:0000313" key="3">
    <source>
        <dbReference type="Proteomes" id="UP000799324"/>
    </source>
</evidence>
<feature type="compositionally biased region" description="Low complexity" evidence="1">
    <location>
        <begin position="178"/>
        <end position="192"/>
    </location>
</feature>
<feature type="compositionally biased region" description="Low complexity" evidence="1">
    <location>
        <begin position="345"/>
        <end position="357"/>
    </location>
</feature>
<dbReference type="PANTHER" id="PTHR39606:SF1">
    <property type="entry name" value="CELL SURFACE PROTEIN"/>
    <property type="match status" value="1"/>
</dbReference>
<sequence length="1344" mass="141801">MDKLKNVLSSSSRKDGDATQAGEAQSSPTSNLSGQGSHVESSRQAQSGVASDKEHHPIYDQFASNSPSRTTGQSTNTTSLGQNPSDPAKGFGPSATQSTQSSTLHPDTGHGRPGYGGNDISTASIKSGVLGFSQGGDHAALSHTPDLDVTQSQSATGLPDRTATSSQQPDSSHYGRDAALGAGTAGAGAAAAHELHPQRDRDNLRADPTIEQSADKDFAQPSGSARHRVEEPNVKTDTDRSFPLAGGVTSRKQADQSPATQGASHNPYTTEREPGTQGRDAGVLDGHGREALAGAAAYSSTRSGNERRHDGPESTRQGAGLVATSPEELRKEHELRSGHDHHSKGALAGATAAASSLPLTQNQRQHEHDPRDATTSEPLATRELQQPDQSQQGRSHNPEALAAGTAAASALPLSQHQNRREHDPRDTATPGTSATRELQQAEQGQQSRSHHPEALAAGTAAASALPHTQHQHQDEHDLRDTTPGTSAAPELQNLGKTQQSGSHNPEALAGATAATSFIPREKLFGHDHGGRGHEFVGDPCETTDEKPSTGGPIFLDGPHITDTANALDPHLHVPGEFPETPAETPGTGTAGGYIPSSSARDLSSNQRENPSLTSPRTGGTDSSQAPQAEDKHHYGRDAAIAGGVGAAGLGAYGAGKHHQRETTDVGGEPALPSESSPYSSSKLDPRVHGKASALEEQRFDPSARTEPATHESSGQHHGRDAALGAGALGATGLAGHQASKPRDQTRDNSALGTTQSQPPPPVFGSQKEFQTQPQSEHHYGRDAGLAGAGAAAAGGAYYASQRGDNADSGPASSTIGPHKSNVANVLDPRVKPDPALQKQRETGPTYEDPATRTVGPHSSNVANIVDPRVQPDPSKQKQHVTSGPHQSDTLNRLDPKADDKTGTGDKHHYGRDAAVAGGAGAAGYGAYEAAKGYDQHRSTQPSASMTEQRYDPTATSAHDPSQTSQHYYGRDAALAGGAGAAGAGLVAHERNQPSQLAGTQQPHHYETQQPATHQRYDPQQAQDDNRHHDKRNAAAAAGLGAAAGAGGAYAYSNQQEKEAEKERLAQQKAHDKELEHQRKEQQKELEKKQKEEQKAFEKEQAKEKKHHDKVIAAEEKAHEKQVEKEQSKHQHEAEKEQERQRKAAEAEELRRREVAERQHPEEEEEGKKKHGLFGFLHRNKDKKEKETSAENSPRQSREYATAGAATGAAAGGAAAYEGSEHGSHGHERNKLHKDPPPGHPAREAMEAQAAQHEHVGIDGPIGRAGEISGDRETEAGVYGAHELGDQKHTVTEPHTGLPMNVEKYGDGHGGTDGSSNIHGVRNVEGSGQGTGTNWEAIRKANTPY</sequence>
<feature type="compositionally biased region" description="Basic and acidic residues" evidence="1">
    <location>
        <begin position="683"/>
        <end position="720"/>
    </location>
</feature>
<feature type="compositionally biased region" description="Basic and acidic residues" evidence="1">
    <location>
        <begin position="1218"/>
        <end position="1256"/>
    </location>
</feature>
<keyword evidence="3" id="KW-1185">Reference proteome</keyword>
<feature type="compositionally biased region" description="Polar residues" evidence="1">
    <location>
        <begin position="747"/>
        <end position="756"/>
    </location>
</feature>
<feature type="compositionally biased region" description="Polar residues" evidence="1">
    <location>
        <begin position="992"/>
        <end position="1022"/>
    </location>
</feature>
<feature type="compositionally biased region" description="Basic and acidic residues" evidence="1">
    <location>
        <begin position="327"/>
        <end position="340"/>
    </location>
</feature>
<feature type="compositionally biased region" description="Polar residues" evidence="1">
    <location>
        <begin position="429"/>
        <end position="447"/>
    </location>
</feature>
<feature type="region of interest" description="Disordered" evidence="1">
    <location>
        <begin position="1"/>
        <end position="490"/>
    </location>
</feature>
<dbReference type="OrthoDB" id="2590867at2759"/>
<organism evidence="2 3">
    <name type="scientific">Lophiostoma macrostomum CBS 122681</name>
    <dbReference type="NCBI Taxonomy" id="1314788"/>
    <lineage>
        <taxon>Eukaryota</taxon>
        <taxon>Fungi</taxon>
        <taxon>Dikarya</taxon>
        <taxon>Ascomycota</taxon>
        <taxon>Pezizomycotina</taxon>
        <taxon>Dothideomycetes</taxon>
        <taxon>Pleosporomycetidae</taxon>
        <taxon>Pleosporales</taxon>
        <taxon>Lophiostomataceae</taxon>
        <taxon>Lophiostoma</taxon>
    </lineage>
</organism>
<feature type="compositionally biased region" description="Basic and acidic residues" evidence="1">
    <location>
        <begin position="1109"/>
        <end position="1160"/>
    </location>
</feature>
<reference evidence="2" key="1">
    <citation type="journal article" date="2020" name="Stud. Mycol.">
        <title>101 Dothideomycetes genomes: a test case for predicting lifestyles and emergence of pathogens.</title>
        <authorList>
            <person name="Haridas S."/>
            <person name="Albert R."/>
            <person name="Binder M."/>
            <person name="Bloem J."/>
            <person name="Labutti K."/>
            <person name="Salamov A."/>
            <person name="Andreopoulos B."/>
            <person name="Baker S."/>
            <person name="Barry K."/>
            <person name="Bills G."/>
            <person name="Bluhm B."/>
            <person name="Cannon C."/>
            <person name="Castanera R."/>
            <person name="Culley D."/>
            <person name="Daum C."/>
            <person name="Ezra D."/>
            <person name="Gonzalez J."/>
            <person name="Henrissat B."/>
            <person name="Kuo A."/>
            <person name="Liang C."/>
            <person name="Lipzen A."/>
            <person name="Lutzoni F."/>
            <person name="Magnuson J."/>
            <person name="Mondo S."/>
            <person name="Nolan M."/>
            <person name="Ohm R."/>
            <person name="Pangilinan J."/>
            <person name="Park H.-J."/>
            <person name="Ramirez L."/>
            <person name="Alfaro M."/>
            <person name="Sun H."/>
            <person name="Tritt A."/>
            <person name="Yoshinaga Y."/>
            <person name="Zwiers L.-H."/>
            <person name="Turgeon B."/>
            <person name="Goodwin S."/>
            <person name="Spatafora J."/>
            <person name="Crous P."/>
            <person name="Grigoriev I."/>
        </authorList>
    </citation>
    <scope>NUCLEOTIDE SEQUENCE</scope>
    <source>
        <strain evidence="2">CBS 122681</strain>
    </source>
</reference>
<feature type="compositionally biased region" description="Basic and acidic residues" evidence="1">
    <location>
        <begin position="364"/>
        <end position="374"/>
    </location>
</feature>
<feature type="compositionally biased region" description="Low complexity" evidence="1">
    <location>
        <begin position="574"/>
        <end position="587"/>
    </location>
</feature>
<feature type="compositionally biased region" description="Polar residues" evidence="1">
    <location>
        <begin position="938"/>
        <end position="966"/>
    </location>
</feature>
<feature type="compositionally biased region" description="Basic and acidic residues" evidence="1">
    <location>
        <begin position="193"/>
        <end position="205"/>
    </location>
</feature>
<feature type="compositionally biased region" description="Polar residues" evidence="1">
    <location>
        <begin position="595"/>
        <end position="626"/>
    </location>
</feature>
<feature type="compositionally biased region" description="Basic and acidic residues" evidence="1">
    <location>
        <begin position="891"/>
        <end position="911"/>
    </location>
</feature>
<feature type="compositionally biased region" description="Low complexity" evidence="1">
    <location>
        <begin position="400"/>
        <end position="413"/>
    </location>
</feature>
<feature type="compositionally biased region" description="Low complexity" evidence="1">
    <location>
        <begin position="454"/>
        <end position="464"/>
    </location>
</feature>
<evidence type="ECO:0000313" key="2">
    <source>
        <dbReference type="EMBL" id="KAF2660028.1"/>
    </source>
</evidence>
<feature type="compositionally biased region" description="Basic and acidic residues" evidence="1">
    <location>
        <begin position="471"/>
        <end position="480"/>
    </location>
</feature>
<feature type="compositionally biased region" description="Polar residues" evidence="1">
    <location>
        <begin position="62"/>
        <end position="85"/>
    </location>
</feature>
<dbReference type="Proteomes" id="UP000799324">
    <property type="component" value="Unassembled WGS sequence"/>
</dbReference>